<keyword evidence="2" id="KW-0472">Membrane</keyword>
<proteinExistence type="inferred from homology"/>
<dbReference type="Proteomes" id="UP001233172">
    <property type="component" value="Unassembled WGS sequence"/>
</dbReference>
<organism evidence="3 4">
    <name type="scientific">Biomphalaria pfeifferi</name>
    <name type="common">Bloodfluke planorb</name>
    <name type="synonym">Freshwater snail</name>
    <dbReference type="NCBI Taxonomy" id="112525"/>
    <lineage>
        <taxon>Eukaryota</taxon>
        <taxon>Metazoa</taxon>
        <taxon>Spiralia</taxon>
        <taxon>Lophotrochozoa</taxon>
        <taxon>Mollusca</taxon>
        <taxon>Gastropoda</taxon>
        <taxon>Heterobranchia</taxon>
        <taxon>Euthyneura</taxon>
        <taxon>Panpulmonata</taxon>
        <taxon>Hygrophila</taxon>
        <taxon>Lymnaeoidea</taxon>
        <taxon>Planorbidae</taxon>
        <taxon>Biomphalaria</taxon>
    </lineage>
</organism>
<reference evidence="3" key="1">
    <citation type="journal article" date="2023" name="PLoS Negl. Trop. Dis.">
        <title>A genome sequence for Biomphalaria pfeifferi, the major vector snail for the human-infecting parasite Schistosoma mansoni.</title>
        <authorList>
            <person name="Bu L."/>
            <person name="Lu L."/>
            <person name="Laidemitt M.R."/>
            <person name="Zhang S.M."/>
            <person name="Mutuku M."/>
            <person name="Mkoji G."/>
            <person name="Steinauer M."/>
            <person name="Loker E.S."/>
        </authorList>
    </citation>
    <scope>NUCLEOTIDE SEQUENCE</scope>
    <source>
        <strain evidence="3">KasaAsao</strain>
    </source>
</reference>
<evidence type="ECO:0000313" key="4">
    <source>
        <dbReference type="Proteomes" id="UP001233172"/>
    </source>
</evidence>
<dbReference type="PANTHER" id="PTHR12910">
    <property type="entry name" value="NADH-UBIQUINONE OXIDOREDUCTASE SUBUNIT B17.2"/>
    <property type="match status" value="1"/>
</dbReference>
<dbReference type="InterPro" id="IPR007763">
    <property type="entry name" value="NDUFA12"/>
</dbReference>
<dbReference type="AlphaFoldDB" id="A0AAD8B9J9"/>
<comment type="similarity">
    <text evidence="1 2">Belongs to the complex I NDUFA12 subunit family.</text>
</comment>
<dbReference type="GO" id="GO:0006979">
    <property type="term" value="P:response to oxidative stress"/>
    <property type="evidence" value="ECO:0007669"/>
    <property type="project" value="TreeGrafter"/>
</dbReference>
<evidence type="ECO:0000313" key="3">
    <source>
        <dbReference type="EMBL" id="KAK0049854.1"/>
    </source>
</evidence>
<comment type="subcellular location">
    <subcellularLocation>
        <location evidence="2">Mitochondrion inner membrane</location>
        <topology evidence="2">Peripheral membrane protein</topology>
        <orientation evidence="2">Matrix side</orientation>
    </subcellularLocation>
</comment>
<keyword evidence="4" id="KW-1185">Reference proteome</keyword>
<dbReference type="PANTHER" id="PTHR12910:SF2">
    <property type="entry name" value="NADH DEHYDROGENASE [UBIQUINONE] 1 ALPHA SUBCOMPLEX SUBUNIT 12"/>
    <property type="match status" value="1"/>
</dbReference>
<comment type="subunit">
    <text evidence="2">Complex I is composed of 45 different subunits.</text>
</comment>
<keyword evidence="2" id="KW-0496">Mitochondrion</keyword>
<keyword evidence="2" id="KW-0813">Transport</keyword>
<keyword evidence="2" id="KW-0249">Electron transport</keyword>
<comment type="function">
    <text evidence="2">Accessory subunit of the mitochondrial membrane respiratory chain NADH dehydrogenase (Complex I), that is believed not to be involved in catalysis. Complex I functions in the transfer of electrons from NADH to the respiratory chain. The immediate electron acceptor for the enzyme is believed to be ubiquinone.</text>
</comment>
<reference evidence="3" key="2">
    <citation type="submission" date="2023-04" db="EMBL/GenBank/DDBJ databases">
        <authorList>
            <person name="Bu L."/>
            <person name="Lu L."/>
            <person name="Laidemitt M.R."/>
            <person name="Zhang S.M."/>
            <person name="Mutuku M."/>
            <person name="Mkoji G."/>
            <person name="Steinauer M."/>
            <person name="Loker E.S."/>
        </authorList>
    </citation>
    <scope>NUCLEOTIDE SEQUENCE</scope>
    <source>
        <strain evidence="3">KasaAsao</strain>
        <tissue evidence="3">Whole Snail</tissue>
    </source>
</reference>
<keyword evidence="2" id="KW-0679">Respiratory chain</keyword>
<comment type="caution">
    <text evidence="3">The sequence shown here is derived from an EMBL/GenBank/DDBJ whole genome shotgun (WGS) entry which is preliminary data.</text>
</comment>
<dbReference type="GO" id="GO:0005743">
    <property type="term" value="C:mitochondrial inner membrane"/>
    <property type="evidence" value="ECO:0007669"/>
    <property type="project" value="UniProtKB-SubCell"/>
</dbReference>
<accession>A0AAD8B9J9</accession>
<protein>
    <recommendedName>
        <fullName evidence="2">NADH dehydrogenase [ubiquinone] 1 alpha subcomplex subunit 12</fullName>
    </recommendedName>
</protein>
<dbReference type="EMBL" id="JASAOG010000121">
    <property type="protein sequence ID" value="KAK0049854.1"/>
    <property type="molecule type" value="Genomic_DNA"/>
</dbReference>
<name>A0AAD8B9J9_BIOPF</name>
<evidence type="ECO:0000256" key="2">
    <source>
        <dbReference type="RuleBase" id="RU363103"/>
    </source>
</evidence>
<dbReference type="Pfam" id="PF05071">
    <property type="entry name" value="NDUFA12"/>
    <property type="match status" value="1"/>
</dbReference>
<keyword evidence="2" id="KW-0999">Mitochondrion inner membrane</keyword>
<gene>
    <name evidence="3" type="ORF">Bpfe_020746</name>
</gene>
<dbReference type="GO" id="GO:0045271">
    <property type="term" value="C:respiratory chain complex I"/>
    <property type="evidence" value="ECO:0007669"/>
    <property type="project" value="InterPro"/>
</dbReference>
<evidence type="ECO:0000256" key="1">
    <source>
        <dbReference type="ARBA" id="ARBA00007355"/>
    </source>
</evidence>
<sequence>MASIIKVIGNVRRIISHNNGMIGSFLKMFRHDDLKWGTLVGEDKYGNKYYENNYYFFGKNRWVSYPQSSGFDFDASEIPPEWHRWMHYMTDDPPTKVPLPQRKWMADHTMNLTGTSREYVPYSTTRPKIQSWVPQKSSD</sequence>